<sequence length="92" mass="10755">MANMLTIIDNSDDSGDEFLMNVALRGRNAKIYRPREDHYAKWTDKEFFVRFRLTKETVLELLDLIREDLETSTDVIVTHESTVVDSTILCSW</sequence>
<accession>A0A7R8VMA2</accession>
<reference evidence="1" key="1">
    <citation type="submission" date="2020-11" db="EMBL/GenBank/DDBJ databases">
        <authorList>
            <person name="Tran Van P."/>
        </authorList>
    </citation>
    <scope>NUCLEOTIDE SEQUENCE</scope>
</reference>
<protein>
    <submittedName>
        <fullName evidence="1">Uncharacterized protein</fullName>
    </submittedName>
</protein>
<organism evidence="1">
    <name type="scientific">Timema douglasi</name>
    <name type="common">Walking stick</name>
    <dbReference type="NCBI Taxonomy" id="61478"/>
    <lineage>
        <taxon>Eukaryota</taxon>
        <taxon>Metazoa</taxon>
        <taxon>Ecdysozoa</taxon>
        <taxon>Arthropoda</taxon>
        <taxon>Hexapoda</taxon>
        <taxon>Insecta</taxon>
        <taxon>Pterygota</taxon>
        <taxon>Neoptera</taxon>
        <taxon>Polyneoptera</taxon>
        <taxon>Phasmatodea</taxon>
        <taxon>Timematodea</taxon>
        <taxon>Timematoidea</taxon>
        <taxon>Timematidae</taxon>
        <taxon>Timema</taxon>
    </lineage>
</organism>
<gene>
    <name evidence="1" type="ORF">TDIB3V08_LOCUS7349</name>
</gene>
<dbReference type="AlphaFoldDB" id="A0A7R8VMA2"/>
<proteinExistence type="predicted"/>
<dbReference type="EMBL" id="OA568091">
    <property type="protein sequence ID" value="CAD7201146.1"/>
    <property type="molecule type" value="Genomic_DNA"/>
</dbReference>
<evidence type="ECO:0000313" key="1">
    <source>
        <dbReference type="EMBL" id="CAD7201146.1"/>
    </source>
</evidence>
<name>A0A7R8VMA2_TIMDO</name>